<proteinExistence type="predicted"/>
<keyword evidence="2" id="KW-1185">Reference proteome</keyword>
<dbReference type="EMBL" id="BMEQ01000036">
    <property type="protein sequence ID" value="GGG69803.1"/>
    <property type="molecule type" value="Genomic_DNA"/>
</dbReference>
<protein>
    <submittedName>
        <fullName evidence="1">Uncharacterized protein</fullName>
    </submittedName>
</protein>
<reference evidence="1" key="1">
    <citation type="journal article" date="2014" name="Int. J. Syst. Evol. Microbiol.">
        <title>Complete genome sequence of Corynebacterium casei LMG S-19264T (=DSM 44701T), isolated from a smear-ripened cheese.</title>
        <authorList>
            <consortium name="US DOE Joint Genome Institute (JGI-PGF)"/>
            <person name="Walter F."/>
            <person name="Albersmeier A."/>
            <person name="Kalinowski J."/>
            <person name="Ruckert C."/>
        </authorList>
    </citation>
    <scope>NUCLEOTIDE SEQUENCE</scope>
    <source>
        <strain evidence="1">CGMCC 1.12187</strain>
    </source>
</reference>
<accession>A0A917H7A8</accession>
<name>A0A917H7A8_9MICC</name>
<reference evidence="1" key="2">
    <citation type="submission" date="2020-09" db="EMBL/GenBank/DDBJ databases">
        <authorList>
            <person name="Sun Q."/>
            <person name="Zhou Y."/>
        </authorList>
    </citation>
    <scope>NUCLEOTIDE SEQUENCE</scope>
    <source>
        <strain evidence="1">CGMCC 1.12187</strain>
    </source>
</reference>
<gene>
    <name evidence="1" type="ORF">GCM10011374_37880</name>
</gene>
<organism evidence="1 2">
    <name type="scientific">Kocuria dechangensis</name>
    <dbReference type="NCBI Taxonomy" id="1176249"/>
    <lineage>
        <taxon>Bacteria</taxon>
        <taxon>Bacillati</taxon>
        <taxon>Actinomycetota</taxon>
        <taxon>Actinomycetes</taxon>
        <taxon>Micrococcales</taxon>
        <taxon>Micrococcaceae</taxon>
        <taxon>Kocuria</taxon>
    </lineage>
</organism>
<dbReference type="RefSeq" id="WP_268235550.1">
    <property type="nucleotide sequence ID" value="NZ_BMEQ01000036.1"/>
</dbReference>
<dbReference type="Proteomes" id="UP000638848">
    <property type="component" value="Unassembled WGS sequence"/>
</dbReference>
<sequence length="44" mass="4641">MTTTSPLYAPVFTPVFWALPHPGTNGHITSWGAMLAGFPPSNGL</sequence>
<dbReference type="AlphaFoldDB" id="A0A917H7A8"/>
<evidence type="ECO:0000313" key="1">
    <source>
        <dbReference type="EMBL" id="GGG69803.1"/>
    </source>
</evidence>
<comment type="caution">
    <text evidence="1">The sequence shown here is derived from an EMBL/GenBank/DDBJ whole genome shotgun (WGS) entry which is preliminary data.</text>
</comment>
<evidence type="ECO:0000313" key="2">
    <source>
        <dbReference type="Proteomes" id="UP000638848"/>
    </source>
</evidence>